<feature type="domain" description="AB hydrolase-1" evidence="1">
    <location>
        <begin position="23"/>
        <end position="137"/>
    </location>
</feature>
<dbReference type="GO" id="GO:0004806">
    <property type="term" value="F:triacylglycerol lipase activity"/>
    <property type="evidence" value="ECO:0007669"/>
    <property type="project" value="TreeGrafter"/>
</dbReference>
<dbReference type="RefSeq" id="WP_179810596.1">
    <property type="nucleotide sequence ID" value="NZ_JACCHL010000001.1"/>
</dbReference>
<evidence type="ECO:0000259" key="1">
    <source>
        <dbReference type="Pfam" id="PF00561"/>
    </source>
</evidence>
<dbReference type="Pfam" id="PF00561">
    <property type="entry name" value="Abhydrolase_1"/>
    <property type="match status" value="1"/>
</dbReference>
<dbReference type="PANTHER" id="PTHR43433">
    <property type="entry name" value="HYDROLASE, ALPHA/BETA FOLD FAMILY PROTEIN"/>
    <property type="match status" value="1"/>
</dbReference>
<name>A0A7Y9XDI6_9ACTN</name>
<evidence type="ECO:0000313" key="2">
    <source>
        <dbReference type="EMBL" id="NYH53797.1"/>
    </source>
</evidence>
<dbReference type="Gene3D" id="3.40.50.1820">
    <property type="entry name" value="alpha/beta hydrolase"/>
    <property type="match status" value="1"/>
</dbReference>
<reference evidence="2 3" key="1">
    <citation type="submission" date="2020-07" db="EMBL/GenBank/DDBJ databases">
        <title>Sequencing the genomes of 1000 actinobacteria strains.</title>
        <authorList>
            <person name="Klenk H.-P."/>
        </authorList>
    </citation>
    <scope>NUCLEOTIDE SEQUENCE [LARGE SCALE GENOMIC DNA]</scope>
    <source>
        <strain evidence="2 3">DSM 45278</strain>
    </source>
</reference>
<proteinExistence type="predicted"/>
<organism evidence="2 3">
    <name type="scientific">Nocardiopsis sinuspersici</name>
    <dbReference type="NCBI Taxonomy" id="501010"/>
    <lineage>
        <taxon>Bacteria</taxon>
        <taxon>Bacillati</taxon>
        <taxon>Actinomycetota</taxon>
        <taxon>Actinomycetes</taxon>
        <taxon>Streptosporangiales</taxon>
        <taxon>Nocardiopsidaceae</taxon>
        <taxon>Nocardiopsis</taxon>
    </lineage>
</organism>
<dbReference type="GO" id="GO:0046503">
    <property type="term" value="P:glycerolipid catabolic process"/>
    <property type="evidence" value="ECO:0007669"/>
    <property type="project" value="TreeGrafter"/>
</dbReference>
<dbReference type="PANTHER" id="PTHR43433:SF5">
    <property type="entry name" value="AB HYDROLASE-1 DOMAIN-CONTAINING PROTEIN"/>
    <property type="match status" value="1"/>
</dbReference>
<dbReference type="InterPro" id="IPR000073">
    <property type="entry name" value="AB_hydrolase_1"/>
</dbReference>
<dbReference type="SUPFAM" id="SSF53474">
    <property type="entry name" value="alpha/beta-Hydrolases"/>
    <property type="match status" value="1"/>
</dbReference>
<dbReference type="Proteomes" id="UP000584931">
    <property type="component" value="Unassembled WGS sequence"/>
</dbReference>
<dbReference type="InterPro" id="IPR029058">
    <property type="entry name" value="AB_hydrolase_fold"/>
</dbReference>
<protein>
    <submittedName>
        <fullName evidence="2">Pimeloyl-ACP methyl ester carboxylesterase</fullName>
    </submittedName>
</protein>
<dbReference type="AlphaFoldDB" id="A0A7Y9XDI6"/>
<dbReference type="EMBL" id="JACCHL010000001">
    <property type="protein sequence ID" value="NYH53797.1"/>
    <property type="molecule type" value="Genomic_DNA"/>
</dbReference>
<comment type="caution">
    <text evidence="2">The sequence shown here is derived from an EMBL/GenBank/DDBJ whole genome shotgun (WGS) entry which is preliminary data.</text>
</comment>
<dbReference type="InterPro" id="IPR050471">
    <property type="entry name" value="AB_hydrolase"/>
</dbReference>
<gene>
    <name evidence="2" type="ORF">HNR06_003386</name>
</gene>
<accession>A0A7Y9XDI6</accession>
<evidence type="ECO:0000313" key="3">
    <source>
        <dbReference type="Proteomes" id="UP000584931"/>
    </source>
</evidence>
<sequence length="282" mass="29623">MTSAHTLKTPDGTLYYEVRGRGPVLVLTGAPMGAGKFGSVADLLARDRTVLTHDPRGISRSTLNDPEQDSTPELRADDVVALLDALGADSADVLGTSGGAVTAVALAERHPGRVRTAVAHEPPLMELLPDAAEQRATTEDLIATYQREGLFAARERFAANAGFPRRESDGAPVQEPTERVLADSTRFYVHELRHTTGYVPDTDALRSGPVRVVVGLGADSGPLLTSRTCEALADRLGTVPIVFPGGHGGFAEDPEGFAAVLREVLKSPPGDREPGPAGLGGH</sequence>